<evidence type="ECO:0000313" key="10">
    <source>
        <dbReference type="Proteomes" id="UP000275461"/>
    </source>
</evidence>
<dbReference type="InterPro" id="IPR058031">
    <property type="entry name" value="AAA_lid_NorR"/>
</dbReference>
<dbReference type="InterPro" id="IPR027417">
    <property type="entry name" value="P-loop_NTPase"/>
</dbReference>
<evidence type="ECO:0000256" key="5">
    <source>
        <dbReference type="ARBA" id="ARBA00023163"/>
    </source>
</evidence>
<dbReference type="InterPro" id="IPR009057">
    <property type="entry name" value="Homeodomain-like_sf"/>
</dbReference>
<dbReference type="SUPFAM" id="SSF52540">
    <property type="entry name" value="P-loop containing nucleoside triphosphate hydrolases"/>
    <property type="match status" value="1"/>
</dbReference>
<evidence type="ECO:0000256" key="6">
    <source>
        <dbReference type="PROSITE-ProRule" id="PRU00169"/>
    </source>
</evidence>
<dbReference type="SUPFAM" id="SSF46689">
    <property type="entry name" value="Homeodomain-like"/>
    <property type="match status" value="1"/>
</dbReference>
<dbReference type="InterPro" id="IPR001789">
    <property type="entry name" value="Sig_transdc_resp-reg_receiver"/>
</dbReference>
<dbReference type="PROSITE" id="PS00688">
    <property type="entry name" value="SIGMA54_INTERACT_3"/>
    <property type="match status" value="1"/>
</dbReference>
<dbReference type="GO" id="GO:0006355">
    <property type="term" value="P:regulation of DNA-templated transcription"/>
    <property type="evidence" value="ECO:0007669"/>
    <property type="project" value="InterPro"/>
</dbReference>
<protein>
    <submittedName>
        <fullName evidence="9">Two component Fis family sigma54 specific transcriptional regulator</fullName>
    </submittedName>
</protein>
<dbReference type="FunFam" id="3.40.50.300:FF:000006">
    <property type="entry name" value="DNA-binding transcriptional regulator NtrC"/>
    <property type="match status" value="1"/>
</dbReference>
<dbReference type="InterPro" id="IPR003593">
    <property type="entry name" value="AAA+_ATPase"/>
</dbReference>
<dbReference type="PROSITE" id="PS50045">
    <property type="entry name" value="SIGMA54_INTERACT_4"/>
    <property type="match status" value="1"/>
</dbReference>
<dbReference type="InterPro" id="IPR002197">
    <property type="entry name" value="HTH_Fis"/>
</dbReference>
<name>A0A498CDY5_9GAMM</name>
<dbReference type="OrthoDB" id="9762726at2"/>
<feature type="modified residue" description="4-aspartylphosphate" evidence="6">
    <location>
        <position position="53"/>
    </location>
</feature>
<keyword evidence="1" id="KW-0547">Nucleotide-binding</keyword>
<dbReference type="GO" id="GO:0005524">
    <property type="term" value="F:ATP binding"/>
    <property type="evidence" value="ECO:0007669"/>
    <property type="project" value="UniProtKB-KW"/>
</dbReference>
<dbReference type="PRINTS" id="PR01590">
    <property type="entry name" value="HTHFIS"/>
</dbReference>
<dbReference type="PROSITE" id="PS00676">
    <property type="entry name" value="SIGMA54_INTERACT_2"/>
    <property type="match status" value="1"/>
</dbReference>
<keyword evidence="4" id="KW-0238">DNA-binding</keyword>
<keyword evidence="6" id="KW-0597">Phosphoprotein</keyword>
<dbReference type="CDD" id="cd00009">
    <property type="entry name" value="AAA"/>
    <property type="match status" value="1"/>
</dbReference>
<accession>A0A498CDY5</accession>
<sequence>MSQRLCLIEDDPIMGESLQDRFTLEGFEVDWCPTAAEGERHLRRGGYAAVISDIRLPDRGGDALYLDLKGEGLLLPPFIFITGFGAIETAVRLLKEGASDFVTKPFDLDELVEKVRALAERHTPEAGDDAEAVLGIAPAMRRLESRLLRLARAGAGVLITGESGVGKEHAARYLHEAAAPGQPFVAVNCGALTETLLEAELFGHEKGAFTGADRARRGVFEQAQGGTLFLDEIGDMSPAMQVRLLRAIQERQVTRVGGETPIPVDIRLVSATHRDLRTMVEAGTFREDLYYRVNTVQVRIPPLRERPEDILWFAGRFLAEACAEQGREDLQALSNAAREALLGHDWPGNLRELRHAIERAVILSEGPQVGPADLLDDGAAAEAVEAEGHGLSDYLRRCERAHIVQALEANAGHMARTAESLGISRKNLWEKMKKLGLSAS</sequence>
<keyword evidence="5" id="KW-0804">Transcription</keyword>
<evidence type="ECO:0000256" key="4">
    <source>
        <dbReference type="ARBA" id="ARBA00023125"/>
    </source>
</evidence>
<dbReference type="RefSeq" id="WP_121441936.1">
    <property type="nucleotide sequence ID" value="NZ_RCDA01000001.1"/>
</dbReference>
<dbReference type="InterPro" id="IPR002078">
    <property type="entry name" value="Sigma_54_int"/>
</dbReference>
<dbReference type="AlphaFoldDB" id="A0A498CDY5"/>
<gene>
    <name evidence="9" type="ORF">DFR31_1473</name>
</gene>
<organism evidence="9 10">
    <name type="scientific">Alkalispirillum mobile</name>
    <dbReference type="NCBI Taxonomy" id="85925"/>
    <lineage>
        <taxon>Bacteria</taxon>
        <taxon>Pseudomonadati</taxon>
        <taxon>Pseudomonadota</taxon>
        <taxon>Gammaproteobacteria</taxon>
        <taxon>Chromatiales</taxon>
        <taxon>Ectothiorhodospiraceae</taxon>
        <taxon>Alkalispirillum</taxon>
    </lineage>
</organism>
<keyword evidence="2" id="KW-0067">ATP-binding</keyword>
<dbReference type="GO" id="GO:0000160">
    <property type="term" value="P:phosphorelay signal transduction system"/>
    <property type="evidence" value="ECO:0007669"/>
    <property type="project" value="InterPro"/>
</dbReference>
<dbReference type="Pfam" id="PF25601">
    <property type="entry name" value="AAA_lid_14"/>
    <property type="match status" value="1"/>
</dbReference>
<comment type="caution">
    <text evidence="9">The sequence shown here is derived from an EMBL/GenBank/DDBJ whole genome shotgun (WGS) entry which is preliminary data.</text>
</comment>
<dbReference type="Pfam" id="PF02954">
    <property type="entry name" value="HTH_8"/>
    <property type="match status" value="1"/>
</dbReference>
<evidence type="ECO:0000313" key="9">
    <source>
        <dbReference type="EMBL" id="RLK51530.1"/>
    </source>
</evidence>
<dbReference type="PROSITE" id="PS50110">
    <property type="entry name" value="RESPONSE_REGULATORY"/>
    <property type="match status" value="1"/>
</dbReference>
<keyword evidence="3" id="KW-0805">Transcription regulation</keyword>
<dbReference type="Proteomes" id="UP000275461">
    <property type="component" value="Unassembled WGS sequence"/>
</dbReference>
<dbReference type="SMART" id="SM00382">
    <property type="entry name" value="AAA"/>
    <property type="match status" value="1"/>
</dbReference>
<dbReference type="SUPFAM" id="SSF52172">
    <property type="entry name" value="CheY-like"/>
    <property type="match status" value="1"/>
</dbReference>
<dbReference type="InterPro" id="IPR025944">
    <property type="entry name" value="Sigma_54_int_dom_CS"/>
</dbReference>
<evidence type="ECO:0000256" key="2">
    <source>
        <dbReference type="ARBA" id="ARBA00022840"/>
    </source>
</evidence>
<dbReference type="Gene3D" id="3.40.50.300">
    <property type="entry name" value="P-loop containing nucleotide triphosphate hydrolases"/>
    <property type="match status" value="1"/>
</dbReference>
<dbReference type="Pfam" id="PF00072">
    <property type="entry name" value="Response_reg"/>
    <property type="match status" value="1"/>
</dbReference>
<dbReference type="Gene3D" id="1.10.8.60">
    <property type="match status" value="1"/>
</dbReference>
<reference evidence="9 10" key="1">
    <citation type="submission" date="2018-10" db="EMBL/GenBank/DDBJ databases">
        <title>Genomic Encyclopedia of Type Strains, Phase IV (KMG-IV): sequencing the most valuable type-strain genomes for metagenomic binning, comparative biology and taxonomic classification.</title>
        <authorList>
            <person name="Goeker M."/>
        </authorList>
    </citation>
    <scope>NUCLEOTIDE SEQUENCE [LARGE SCALE GENOMIC DNA]</scope>
    <source>
        <strain evidence="9 10">DSM 12769</strain>
    </source>
</reference>
<evidence type="ECO:0000256" key="1">
    <source>
        <dbReference type="ARBA" id="ARBA00022741"/>
    </source>
</evidence>
<keyword evidence="10" id="KW-1185">Reference proteome</keyword>
<dbReference type="PANTHER" id="PTHR32071">
    <property type="entry name" value="TRANSCRIPTIONAL REGULATORY PROTEIN"/>
    <property type="match status" value="1"/>
</dbReference>
<dbReference type="InterPro" id="IPR025943">
    <property type="entry name" value="Sigma_54_int_dom_ATP-bd_2"/>
</dbReference>
<dbReference type="Gene3D" id="1.10.10.60">
    <property type="entry name" value="Homeodomain-like"/>
    <property type="match status" value="1"/>
</dbReference>
<evidence type="ECO:0000256" key="3">
    <source>
        <dbReference type="ARBA" id="ARBA00023015"/>
    </source>
</evidence>
<dbReference type="SMART" id="SM00448">
    <property type="entry name" value="REC"/>
    <property type="match status" value="1"/>
</dbReference>
<feature type="domain" description="Sigma-54 factor interaction" evidence="7">
    <location>
        <begin position="133"/>
        <end position="362"/>
    </location>
</feature>
<proteinExistence type="predicted"/>
<evidence type="ECO:0000259" key="7">
    <source>
        <dbReference type="PROSITE" id="PS50045"/>
    </source>
</evidence>
<dbReference type="GO" id="GO:0043565">
    <property type="term" value="F:sequence-specific DNA binding"/>
    <property type="evidence" value="ECO:0007669"/>
    <property type="project" value="InterPro"/>
</dbReference>
<evidence type="ECO:0000259" key="8">
    <source>
        <dbReference type="PROSITE" id="PS50110"/>
    </source>
</evidence>
<dbReference type="Gene3D" id="3.40.50.2300">
    <property type="match status" value="1"/>
</dbReference>
<dbReference type="Pfam" id="PF00158">
    <property type="entry name" value="Sigma54_activat"/>
    <property type="match status" value="1"/>
</dbReference>
<feature type="domain" description="Response regulatory" evidence="8">
    <location>
        <begin position="4"/>
        <end position="119"/>
    </location>
</feature>
<dbReference type="InterPro" id="IPR011006">
    <property type="entry name" value="CheY-like_superfamily"/>
</dbReference>
<dbReference type="EMBL" id="RCDA01000001">
    <property type="protein sequence ID" value="RLK51530.1"/>
    <property type="molecule type" value="Genomic_DNA"/>
</dbReference>